<dbReference type="AlphaFoldDB" id="A0A5D0WT09"/>
<dbReference type="PANTHER" id="PTHR43022:SF1">
    <property type="entry name" value="PROTEIN SMF"/>
    <property type="match status" value="1"/>
</dbReference>
<evidence type="ECO:0000313" key="6">
    <source>
        <dbReference type="Proteomes" id="UP000322619"/>
    </source>
</evidence>
<dbReference type="Pfam" id="PF17782">
    <property type="entry name" value="WHD_DprA"/>
    <property type="match status" value="1"/>
</dbReference>
<dbReference type="EMBL" id="CP087994">
    <property type="protein sequence ID" value="UYO64608.1"/>
    <property type="molecule type" value="Genomic_DNA"/>
</dbReference>
<dbReference type="Gene3D" id="3.40.50.450">
    <property type="match status" value="1"/>
</dbReference>
<evidence type="ECO:0000256" key="1">
    <source>
        <dbReference type="ARBA" id="ARBA00006525"/>
    </source>
</evidence>
<evidence type="ECO:0000313" key="4">
    <source>
        <dbReference type="EMBL" id="TYC87153.1"/>
    </source>
</evidence>
<dbReference type="InterPro" id="IPR041614">
    <property type="entry name" value="DprA_WH"/>
</dbReference>
<dbReference type="Proteomes" id="UP000322619">
    <property type="component" value="Unassembled WGS sequence"/>
</dbReference>
<dbReference type="InterPro" id="IPR003488">
    <property type="entry name" value="DprA"/>
</dbReference>
<sequence length="369" mass="41277">MKDLIYWLWFMRLKKISLKQKNMLIEQFLSPCVIYSLSPETLLMTKIIDEKTVNYFFQSRSLVQATQDLSYLEKNKITLLLRHDPQFPESLLNLYTPPLALYAKGDLSLLQAPLSIAIIGSRNPTVAGEKHAKLFSQSLSSVGITIVSGLADGIDGKSHWGSINELGSTIGVLGTGIDICYPRVNQKIFDLMAQKGLLLSEFNLGDKPLPYHFPQRNRLISGLSQGVLVIEARKKSGSLITVNHALEQGKNVYVIPGDIGTCNWAGGNQLLKEGAKLVTDPRDILEDYVLFDQWTDHTEAKTDVYNKQTELKLTNPNERLLFDLIKKGYRTIDELVAGSGLPINQVNSLLTMMEIAEIIQIKYGNILLI</sequence>
<reference evidence="4 6" key="1">
    <citation type="submission" date="2019-08" db="EMBL/GenBank/DDBJ databases">
        <title>Isolation and enrichment of carboxydotrophic bacteria from anaerobic sludge for the production of bio-based chemicals from syngas.</title>
        <authorList>
            <person name="Antares A.L."/>
            <person name="Moreira J."/>
            <person name="Diender M."/>
            <person name="Parshina S.N."/>
            <person name="Stams A.J.M."/>
            <person name="Alves M."/>
            <person name="Alves J.I."/>
            <person name="Sousa D.Z."/>
        </authorList>
    </citation>
    <scope>NUCLEOTIDE SEQUENCE [LARGE SCALE GENOMIC DNA]</scope>
    <source>
        <strain evidence="4 6">JM</strain>
    </source>
</reference>
<dbReference type="Proteomes" id="UP001163550">
    <property type="component" value="Chromosome"/>
</dbReference>
<organism evidence="4 6">
    <name type="scientific">Acetobacterium wieringae</name>
    <dbReference type="NCBI Taxonomy" id="52694"/>
    <lineage>
        <taxon>Bacteria</taxon>
        <taxon>Bacillati</taxon>
        <taxon>Bacillota</taxon>
        <taxon>Clostridia</taxon>
        <taxon>Eubacteriales</taxon>
        <taxon>Eubacteriaceae</taxon>
        <taxon>Acetobacterium</taxon>
    </lineage>
</organism>
<name>A0A5D0WT09_9FIRM</name>
<evidence type="ECO:0000259" key="3">
    <source>
        <dbReference type="Pfam" id="PF17782"/>
    </source>
</evidence>
<reference evidence="5" key="2">
    <citation type="submission" date="2021-11" db="EMBL/GenBank/DDBJ databases">
        <title>Isoprene-degrading acetogen.</title>
        <authorList>
            <person name="Yang Y."/>
            <person name="Jin H."/>
            <person name="Yan J."/>
        </authorList>
    </citation>
    <scope>NUCLEOTIDE SEQUENCE</scope>
    <source>
        <strain evidence="5">Berkeley</strain>
    </source>
</reference>
<dbReference type="InterPro" id="IPR057666">
    <property type="entry name" value="DrpA_SLOG"/>
</dbReference>
<accession>A0A5D0WT09</accession>
<dbReference type="Gene3D" id="1.10.10.10">
    <property type="entry name" value="Winged helix-like DNA-binding domain superfamily/Winged helix DNA-binding domain"/>
    <property type="match status" value="1"/>
</dbReference>
<protein>
    <submittedName>
        <fullName evidence="5">DNA-processing protein DprA</fullName>
    </submittedName>
    <submittedName>
        <fullName evidence="4">DNA-protecting protein DprA</fullName>
    </submittedName>
</protein>
<gene>
    <name evidence="4" type="primary">dprA</name>
    <name evidence="4" type="ORF">FXB42_05710</name>
    <name evidence="5" type="ORF">LNN31_09350</name>
</gene>
<dbReference type="RefSeq" id="WP_148637087.1">
    <property type="nucleotide sequence ID" value="NZ_CABIIK010000015.1"/>
</dbReference>
<evidence type="ECO:0000259" key="2">
    <source>
        <dbReference type="Pfam" id="PF02481"/>
    </source>
</evidence>
<dbReference type="InterPro" id="IPR036388">
    <property type="entry name" value="WH-like_DNA-bd_sf"/>
</dbReference>
<dbReference type="SUPFAM" id="SSF102405">
    <property type="entry name" value="MCP/YpsA-like"/>
    <property type="match status" value="1"/>
</dbReference>
<proteinExistence type="inferred from homology"/>
<feature type="domain" description="DprA winged helix" evidence="3">
    <location>
        <begin position="315"/>
        <end position="359"/>
    </location>
</feature>
<dbReference type="GO" id="GO:0009294">
    <property type="term" value="P:DNA-mediated transformation"/>
    <property type="evidence" value="ECO:0007669"/>
    <property type="project" value="InterPro"/>
</dbReference>
<feature type="domain" description="Smf/DprA SLOG" evidence="2">
    <location>
        <begin position="79"/>
        <end position="287"/>
    </location>
</feature>
<evidence type="ECO:0000313" key="7">
    <source>
        <dbReference type="Proteomes" id="UP001163550"/>
    </source>
</evidence>
<dbReference type="NCBIfam" id="TIGR00732">
    <property type="entry name" value="dprA"/>
    <property type="match status" value="1"/>
</dbReference>
<keyword evidence="7" id="KW-1185">Reference proteome</keyword>
<dbReference type="PANTHER" id="PTHR43022">
    <property type="entry name" value="PROTEIN SMF"/>
    <property type="match status" value="1"/>
</dbReference>
<dbReference type="EMBL" id="VSLA01000007">
    <property type="protein sequence ID" value="TYC87153.1"/>
    <property type="molecule type" value="Genomic_DNA"/>
</dbReference>
<evidence type="ECO:0000313" key="5">
    <source>
        <dbReference type="EMBL" id="UYO64608.1"/>
    </source>
</evidence>
<comment type="similarity">
    <text evidence="1">Belongs to the DprA/Smf family.</text>
</comment>
<dbReference type="Pfam" id="PF02481">
    <property type="entry name" value="DNA_processg_A"/>
    <property type="match status" value="1"/>
</dbReference>